<dbReference type="PROSITE" id="PS00012">
    <property type="entry name" value="PHOSPHOPANTETHEINE"/>
    <property type="match status" value="1"/>
</dbReference>
<dbReference type="Gene3D" id="3.90.180.10">
    <property type="entry name" value="Medium-chain alcohol dehydrogenases, catalytic domain"/>
    <property type="match status" value="1"/>
</dbReference>
<dbReference type="InterPro" id="IPR013968">
    <property type="entry name" value="PKS_KR"/>
</dbReference>
<evidence type="ECO:0000256" key="47">
    <source>
        <dbReference type="ARBA" id="ARBA00049449"/>
    </source>
</evidence>
<comment type="catalytic activity">
    <reaction evidence="34">
        <text>(2E)-octenoyl-[ACP] + NADPH + H(+) = octanoyl-[ACP] + NADP(+)</text>
        <dbReference type="Rhea" id="RHEA:41848"/>
        <dbReference type="Rhea" id="RHEA-COMP:9635"/>
        <dbReference type="Rhea" id="RHEA-COMP:9636"/>
        <dbReference type="ChEBI" id="CHEBI:15378"/>
        <dbReference type="ChEBI" id="CHEBI:57783"/>
        <dbReference type="ChEBI" id="CHEBI:58349"/>
        <dbReference type="ChEBI" id="CHEBI:78462"/>
        <dbReference type="ChEBI" id="CHEBI:78463"/>
    </reaction>
    <physiologicalReaction direction="left-to-right" evidence="34">
        <dbReference type="Rhea" id="RHEA:41849"/>
    </physiologicalReaction>
</comment>
<dbReference type="GO" id="GO:0004315">
    <property type="term" value="F:3-oxoacyl-[acyl-carrier-protein] synthase activity"/>
    <property type="evidence" value="ECO:0007669"/>
    <property type="project" value="UniProtKB-EC"/>
</dbReference>
<evidence type="ECO:0000256" key="49">
    <source>
        <dbReference type="ARBA" id="ARBA00049533"/>
    </source>
</evidence>
<evidence type="ECO:0000256" key="22">
    <source>
        <dbReference type="ARBA" id="ARBA00047400"/>
    </source>
</evidence>
<evidence type="ECO:0000256" key="26">
    <source>
        <dbReference type="ARBA" id="ARBA00047578"/>
    </source>
</evidence>
<dbReference type="Gene3D" id="3.40.47.10">
    <property type="match status" value="1"/>
</dbReference>
<dbReference type="GO" id="GO:0006633">
    <property type="term" value="P:fatty acid biosynthetic process"/>
    <property type="evidence" value="ECO:0007669"/>
    <property type="project" value="InterPro"/>
</dbReference>
<dbReference type="SUPFAM" id="SSF53474">
    <property type="entry name" value="alpha/beta-Hydrolases"/>
    <property type="match status" value="1"/>
</dbReference>
<keyword evidence="7" id="KW-0663">Pyridoxal phosphate</keyword>
<evidence type="ECO:0000256" key="39">
    <source>
        <dbReference type="ARBA" id="ARBA00048704"/>
    </source>
</evidence>
<evidence type="ECO:0000256" key="37">
    <source>
        <dbReference type="ARBA" id="ARBA00048650"/>
    </source>
</evidence>
<dbReference type="EMBL" id="JALNTZ010000005">
    <property type="protein sequence ID" value="KAJ3652435.1"/>
    <property type="molecule type" value="Genomic_DNA"/>
</dbReference>
<evidence type="ECO:0000256" key="38">
    <source>
        <dbReference type="ARBA" id="ARBA00048691"/>
    </source>
</evidence>
<evidence type="ECO:0000256" key="36">
    <source>
        <dbReference type="ARBA" id="ARBA00048571"/>
    </source>
</evidence>
<evidence type="ECO:0000256" key="11">
    <source>
        <dbReference type="ARBA" id="ARBA00023351"/>
    </source>
</evidence>
<comment type="catalytic activity">
    <reaction evidence="14">
        <text>a (3R)-hydroxyacyl-[ACP] = a (2E)-enoyl-[ACP] + H2O</text>
        <dbReference type="Rhea" id="RHEA:13097"/>
        <dbReference type="Rhea" id="RHEA-COMP:9925"/>
        <dbReference type="Rhea" id="RHEA-COMP:9945"/>
        <dbReference type="ChEBI" id="CHEBI:15377"/>
        <dbReference type="ChEBI" id="CHEBI:78784"/>
        <dbReference type="ChEBI" id="CHEBI:78827"/>
        <dbReference type="EC" id="4.2.1.59"/>
    </reaction>
    <physiologicalReaction direction="left-to-right" evidence="14">
        <dbReference type="Rhea" id="RHEA:13098"/>
    </physiologicalReaction>
</comment>
<comment type="catalytic activity">
    <reaction evidence="42">
        <text>decanoyl-[ACP] + malonyl-[ACP] + H(+) = 3-oxododecanoyl-[ACP] + holo-[ACP] + CO2</text>
        <dbReference type="Rhea" id="RHEA:41868"/>
        <dbReference type="Rhea" id="RHEA-COMP:9623"/>
        <dbReference type="Rhea" id="RHEA-COMP:9640"/>
        <dbReference type="Rhea" id="RHEA-COMP:9641"/>
        <dbReference type="Rhea" id="RHEA-COMP:9685"/>
        <dbReference type="ChEBI" id="CHEBI:15378"/>
        <dbReference type="ChEBI" id="CHEBI:16526"/>
        <dbReference type="ChEBI" id="CHEBI:64479"/>
        <dbReference type="ChEBI" id="CHEBI:78449"/>
        <dbReference type="ChEBI" id="CHEBI:78468"/>
        <dbReference type="ChEBI" id="CHEBI:78469"/>
    </reaction>
    <physiologicalReaction direction="left-to-right" evidence="42">
        <dbReference type="Rhea" id="RHEA:41869"/>
    </physiologicalReaction>
</comment>
<dbReference type="Gene3D" id="1.10.1200.10">
    <property type="entry name" value="ACP-like"/>
    <property type="match status" value="1"/>
</dbReference>
<dbReference type="CDD" id="cd05195">
    <property type="entry name" value="enoyl_red"/>
    <property type="match status" value="1"/>
</dbReference>
<dbReference type="InterPro" id="IPR011032">
    <property type="entry name" value="GroES-like_sf"/>
</dbReference>
<dbReference type="InterPro" id="IPR036736">
    <property type="entry name" value="ACP-like_sf"/>
</dbReference>
<comment type="catalytic activity">
    <reaction evidence="44">
        <text>3-oxododecanoyl-[ACP] + NADPH + H(+) = (3R)-hydroxydodecanoyl-[ACP] + NADP(+)</text>
        <dbReference type="Rhea" id="RHEA:41872"/>
        <dbReference type="Rhea" id="RHEA-COMP:9641"/>
        <dbReference type="Rhea" id="RHEA-COMP:9642"/>
        <dbReference type="ChEBI" id="CHEBI:15378"/>
        <dbReference type="ChEBI" id="CHEBI:57783"/>
        <dbReference type="ChEBI" id="CHEBI:58349"/>
        <dbReference type="ChEBI" id="CHEBI:78469"/>
        <dbReference type="ChEBI" id="CHEBI:78470"/>
    </reaction>
    <physiologicalReaction direction="left-to-right" evidence="44">
        <dbReference type="Rhea" id="RHEA:41873"/>
    </physiologicalReaction>
</comment>
<comment type="catalytic activity">
    <reaction evidence="18">
        <text>(3R)-hydroxybutanoyl-[ACP] = (2E)-butenoyl-[ACP] + H2O</text>
        <dbReference type="Rhea" id="RHEA:41808"/>
        <dbReference type="Rhea" id="RHEA-COMP:9626"/>
        <dbReference type="Rhea" id="RHEA-COMP:9627"/>
        <dbReference type="ChEBI" id="CHEBI:15377"/>
        <dbReference type="ChEBI" id="CHEBI:78451"/>
        <dbReference type="ChEBI" id="CHEBI:78453"/>
    </reaction>
    <physiologicalReaction direction="left-to-right" evidence="18">
        <dbReference type="Rhea" id="RHEA:41809"/>
    </physiologicalReaction>
</comment>
<evidence type="ECO:0000256" key="30">
    <source>
        <dbReference type="ARBA" id="ARBA00047961"/>
    </source>
</evidence>
<comment type="catalytic activity">
    <reaction evidence="45">
        <text>3-oxohexadecanoyl-[ACP] + NADPH + H(+) = (3R)-hydroxyhexadecanoyl-[ACP] + NADP(+)</text>
        <dbReference type="Rhea" id="RHEA:41904"/>
        <dbReference type="Rhea" id="RHEA-COMP:9649"/>
        <dbReference type="Rhea" id="RHEA-COMP:9650"/>
        <dbReference type="ChEBI" id="CHEBI:15378"/>
        <dbReference type="ChEBI" id="CHEBI:57783"/>
        <dbReference type="ChEBI" id="CHEBI:58349"/>
        <dbReference type="ChEBI" id="CHEBI:78478"/>
        <dbReference type="ChEBI" id="CHEBI:78480"/>
    </reaction>
    <physiologicalReaction direction="left-to-right" evidence="45">
        <dbReference type="Rhea" id="RHEA:41905"/>
    </physiologicalReaction>
</comment>
<dbReference type="SUPFAM" id="SSF51735">
    <property type="entry name" value="NAD(P)-binding Rossmann-fold domains"/>
    <property type="match status" value="2"/>
</dbReference>
<comment type="catalytic activity">
    <reaction evidence="35">
        <text>a fatty acyl-[ACP] + malonyl-[ACP] + H(+) = a 3-oxoacyl-[ACP] + holo-[ACP] + CO2</text>
        <dbReference type="Rhea" id="RHEA:22836"/>
        <dbReference type="Rhea" id="RHEA-COMP:9623"/>
        <dbReference type="Rhea" id="RHEA-COMP:9685"/>
        <dbReference type="Rhea" id="RHEA-COMP:9916"/>
        <dbReference type="Rhea" id="RHEA-COMP:14125"/>
        <dbReference type="ChEBI" id="CHEBI:15378"/>
        <dbReference type="ChEBI" id="CHEBI:16526"/>
        <dbReference type="ChEBI" id="CHEBI:64479"/>
        <dbReference type="ChEBI" id="CHEBI:78449"/>
        <dbReference type="ChEBI" id="CHEBI:78776"/>
        <dbReference type="ChEBI" id="CHEBI:138651"/>
        <dbReference type="EC" id="2.3.1.41"/>
    </reaction>
    <physiologicalReaction direction="left-to-right" evidence="35">
        <dbReference type="Rhea" id="RHEA:22837"/>
    </physiologicalReaction>
</comment>
<evidence type="ECO:0000256" key="21">
    <source>
        <dbReference type="ARBA" id="ARBA00047394"/>
    </source>
</evidence>
<evidence type="ECO:0000256" key="9">
    <source>
        <dbReference type="ARBA" id="ARBA00023239"/>
    </source>
</evidence>
<dbReference type="Gene3D" id="3.40.366.10">
    <property type="entry name" value="Malonyl-Coenzyme A Acyl Carrier Protein, domain 2"/>
    <property type="match status" value="1"/>
</dbReference>
<dbReference type="Gene3D" id="3.30.70.3290">
    <property type="match status" value="2"/>
</dbReference>
<evidence type="ECO:0000259" key="53">
    <source>
        <dbReference type="PROSITE" id="PS52019"/>
    </source>
</evidence>
<dbReference type="Pfam" id="PF21149">
    <property type="entry name" value="FAS_pseudo-KR"/>
    <property type="match status" value="1"/>
</dbReference>
<keyword evidence="9" id="KW-0456">Lyase</keyword>
<comment type="catalytic activity">
    <reaction evidence="48">
        <text>(2E)-decenoyl-[ACP] + NADPH + H(+) = decanoyl-[ACP] + NADP(+)</text>
        <dbReference type="Rhea" id="RHEA:41864"/>
        <dbReference type="Rhea" id="RHEA-COMP:9639"/>
        <dbReference type="Rhea" id="RHEA-COMP:9640"/>
        <dbReference type="ChEBI" id="CHEBI:15378"/>
        <dbReference type="ChEBI" id="CHEBI:57783"/>
        <dbReference type="ChEBI" id="CHEBI:58349"/>
        <dbReference type="ChEBI" id="CHEBI:78467"/>
        <dbReference type="ChEBI" id="CHEBI:78468"/>
    </reaction>
    <physiologicalReaction direction="left-to-right" evidence="48">
        <dbReference type="Rhea" id="RHEA:41865"/>
    </physiologicalReaction>
</comment>
<dbReference type="InterPro" id="IPR001031">
    <property type="entry name" value="Thioesterase"/>
</dbReference>
<comment type="catalytic activity">
    <reaction evidence="15">
        <text>(3R)-hydroxytetradecanoyl-[ACP] = (2E)-tetradecenoyl-[ACP] + H2O</text>
        <dbReference type="Rhea" id="RHEA:41892"/>
        <dbReference type="Rhea" id="RHEA-COMP:9646"/>
        <dbReference type="Rhea" id="RHEA-COMP:9647"/>
        <dbReference type="ChEBI" id="CHEBI:15377"/>
        <dbReference type="ChEBI" id="CHEBI:78474"/>
        <dbReference type="ChEBI" id="CHEBI:78475"/>
    </reaction>
    <physiologicalReaction direction="left-to-right" evidence="15">
        <dbReference type="Rhea" id="RHEA:41893"/>
    </physiologicalReaction>
</comment>
<dbReference type="Gene3D" id="3.10.129.110">
    <property type="entry name" value="Polyketide synthase dehydratase"/>
    <property type="match status" value="1"/>
</dbReference>
<feature type="region of interest" description="N-terminal hotdog fold" evidence="50">
    <location>
        <begin position="749"/>
        <end position="870"/>
    </location>
</feature>
<dbReference type="PROSITE" id="PS50075">
    <property type="entry name" value="CARRIER"/>
    <property type="match status" value="1"/>
</dbReference>
<evidence type="ECO:0000313" key="55">
    <source>
        <dbReference type="Proteomes" id="UP001168821"/>
    </source>
</evidence>
<feature type="domain" description="Ketosynthase family 3 (KS3)" evidence="52">
    <location>
        <begin position="28"/>
        <end position="435"/>
    </location>
</feature>
<dbReference type="PANTHER" id="PTHR43775">
    <property type="entry name" value="FATTY ACID SYNTHASE"/>
    <property type="match status" value="1"/>
</dbReference>
<evidence type="ECO:0000256" key="20">
    <source>
        <dbReference type="ARBA" id="ARBA00047300"/>
    </source>
</evidence>
<evidence type="ECO:0000256" key="42">
    <source>
        <dbReference type="ARBA" id="ARBA00049109"/>
    </source>
</evidence>
<comment type="catalytic activity">
    <reaction evidence="37">
        <text>a 2,3-saturated acyl-[ACP] + NADP(+) = a (2E)-enoyl-[ACP] + NADPH + H(+)</text>
        <dbReference type="Rhea" id="RHEA:22564"/>
        <dbReference type="Rhea" id="RHEA-COMP:9925"/>
        <dbReference type="Rhea" id="RHEA-COMP:9926"/>
        <dbReference type="ChEBI" id="CHEBI:15378"/>
        <dbReference type="ChEBI" id="CHEBI:57783"/>
        <dbReference type="ChEBI" id="CHEBI:58349"/>
        <dbReference type="ChEBI" id="CHEBI:78784"/>
        <dbReference type="ChEBI" id="CHEBI:78785"/>
        <dbReference type="EC" id="1.3.1.39"/>
    </reaction>
    <physiologicalReaction direction="right-to-left" evidence="37">
        <dbReference type="Rhea" id="RHEA:22566"/>
    </physiologicalReaction>
</comment>
<comment type="catalytic activity">
    <reaction evidence="46">
        <text>3-oxooctanoyl-[ACP] + NADPH + H(+) = (3R)-hydroxyoctanoyl-[ACP] + NADP(+)</text>
        <dbReference type="Rhea" id="RHEA:41840"/>
        <dbReference type="Rhea" id="RHEA-COMP:9633"/>
        <dbReference type="Rhea" id="RHEA-COMP:9634"/>
        <dbReference type="ChEBI" id="CHEBI:15378"/>
        <dbReference type="ChEBI" id="CHEBI:57783"/>
        <dbReference type="ChEBI" id="CHEBI:58349"/>
        <dbReference type="ChEBI" id="CHEBI:78460"/>
        <dbReference type="ChEBI" id="CHEBI:78461"/>
    </reaction>
    <physiologicalReaction direction="left-to-right" evidence="46">
        <dbReference type="Rhea" id="RHEA:41841"/>
    </physiologicalReaction>
</comment>
<evidence type="ECO:0000256" key="25">
    <source>
        <dbReference type="ARBA" id="ARBA00047500"/>
    </source>
</evidence>
<dbReference type="CDD" id="cd00833">
    <property type="entry name" value="PKS"/>
    <property type="match status" value="1"/>
</dbReference>
<evidence type="ECO:0000256" key="27">
    <source>
        <dbReference type="ARBA" id="ARBA00047810"/>
    </source>
</evidence>
<comment type="catalytic activity">
    <reaction evidence="32">
        <text>(2E)-dodecenoyl-[ACP] + NADPH + H(+) = dodecanoyl-[ACP] + NADP(+)</text>
        <dbReference type="Rhea" id="RHEA:41880"/>
        <dbReference type="Rhea" id="RHEA-COMP:9643"/>
        <dbReference type="Rhea" id="RHEA-COMP:9644"/>
        <dbReference type="ChEBI" id="CHEBI:15378"/>
        <dbReference type="ChEBI" id="CHEBI:57783"/>
        <dbReference type="ChEBI" id="CHEBI:58349"/>
        <dbReference type="ChEBI" id="CHEBI:65264"/>
        <dbReference type="ChEBI" id="CHEBI:78472"/>
    </reaction>
    <physiologicalReaction direction="left-to-right" evidence="32">
        <dbReference type="Rhea" id="RHEA:41881"/>
    </physiologicalReaction>
</comment>
<comment type="catalytic activity">
    <reaction evidence="33">
        <text>tetradecanoyl-[ACP] + H2O = tetradecanoate + holo-[ACP] + H(+)</text>
        <dbReference type="Rhea" id="RHEA:30123"/>
        <dbReference type="Rhea" id="RHEA-COMP:9648"/>
        <dbReference type="Rhea" id="RHEA-COMP:9685"/>
        <dbReference type="ChEBI" id="CHEBI:15377"/>
        <dbReference type="ChEBI" id="CHEBI:15378"/>
        <dbReference type="ChEBI" id="CHEBI:30807"/>
        <dbReference type="ChEBI" id="CHEBI:64479"/>
        <dbReference type="ChEBI" id="CHEBI:78477"/>
        <dbReference type="EC" id="3.1.2.14"/>
    </reaction>
    <physiologicalReaction direction="left-to-right" evidence="33">
        <dbReference type="Rhea" id="RHEA:30124"/>
    </physiologicalReaction>
</comment>
<comment type="catalytic activity">
    <reaction evidence="26">
        <text>dodecanoyl-[ACP] + malonyl-[ACP] + H(+) = 3-oxotetradecanoyl-[ACP] + holo-[ACP] + CO2</text>
        <dbReference type="Rhea" id="RHEA:41884"/>
        <dbReference type="Rhea" id="RHEA-COMP:9623"/>
        <dbReference type="Rhea" id="RHEA-COMP:9644"/>
        <dbReference type="Rhea" id="RHEA-COMP:9645"/>
        <dbReference type="Rhea" id="RHEA-COMP:9685"/>
        <dbReference type="ChEBI" id="CHEBI:15378"/>
        <dbReference type="ChEBI" id="CHEBI:16526"/>
        <dbReference type="ChEBI" id="CHEBI:64479"/>
        <dbReference type="ChEBI" id="CHEBI:65264"/>
        <dbReference type="ChEBI" id="CHEBI:78449"/>
        <dbReference type="ChEBI" id="CHEBI:78473"/>
    </reaction>
    <physiologicalReaction direction="left-to-right" evidence="26">
        <dbReference type="Rhea" id="RHEA:41885"/>
    </physiologicalReaction>
</comment>
<evidence type="ECO:0000256" key="48">
    <source>
        <dbReference type="ARBA" id="ARBA00049521"/>
    </source>
</evidence>
<dbReference type="PANTHER" id="PTHR43775:SF23">
    <property type="entry name" value="FATTY ACID SYNTHASE 3"/>
    <property type="match status" value="1"/>
</dbReference>
<evidence type="ECO:0000256" key="7">
    <source>
        <dbReference type="ARBA" id="ARBA00022898"/>
    </source>
</evidence>
<dbReference type="GO" id="GO:0016297">
    <property type="term" value="F:fatty acyl-[ACP] hydrolase activity"/>
    <property type="evidence" value="ECO:0007669"/>
    <property type="project" value="UniProtKB-EC"/>
</dbReference>
<dbReference type="SUPFAM" id="SSF50129">
    <property type="entry name" value="GroES-like"/>
    <property type="match status" value="1"/>
</dbReference>
<dbReference type="SMART" id="SM00822">
    <property type="entry name" value="PKS_KR"/>
    <property type="match status" value="1"/>
</dbReference>
<feature type="active site" description="Proton acceptor; for dehydratase activity" evidence="50">
    <location>
        <position position="781"/>
    </location>
</feature>
<comment type="catalytic activity">
    <reaction evidence="47">
        <text>butanoyl-[ACP] + malonyl-[ACP] + H(+) = 3-oxohexanoyl-[ACP] + holo-[ACP] + CO2</text>
        <dbReference type="Rhea" id="RHEA:41820"/>
        <dbReference type="Rhea" id="RHEA-COMP:9623"/>
        <dbReference type="Rhea" id="RHEA-COMP:9628"/>
        <dbReference type="Rhea" id="RHEA-COMP:9629"/>
        <dbReference type="Rhea" id="RHEA-COMP:9685"/>
        <dbReference type="ChEBI" id="CHEBI:15378"/>
        <dbReference type="ChEBI" id="CHEBI:16526"/>
        <dbReference type="ChEBI" id="CHEBI:64479"/>
        <dbReference type="ChEBI" id="CHEBI:78449"/>
        <dbReference type="ChEBI" id="CHEBI:78454"/>
        <dbReference type="ChEBI" id="CHEBI:78456"/>
    </reaction>
    <physiologicalReaction direction="left-to-right" evidence="47">
        <dbReference type="Rhea" id="RHEA:41821"/>
    </physiologicalReaction>
</comment>
<evidence type="ECO:0000256" key="18">
    <source>
        <dbReference type="ARBA" id="ARBA00023402"/>
    </source>
</evidence>
<dbReference type="Pfam" id="PF00107">
    <property type="entry name" value="ADH_zinc_N"/>
    <property type="match status" value="1"/>
</dbReference>
<evidence type="ECO:0000256" key="4">
    <source>
        <dbReference type="ARBA" id="ARBA00022679"/>
    </source>
</evidence>
<evidence type="ECO:0000256" key="34">
    <source>
        <dbReference type="ARBA" id="ARBA00048420"/>
    </source>
</evidence>
<comment type="catalytic activity">
    <reaction evidence="29">
        <text>3-oxobutanoyl-[ACP] + NADPH + H(+) = (3R)-hydroxybutanoyl-[ACP] + NADP(+)</text>
        <dbReference type="Rhea" id="RHEA:41804"/>
        <dbReference type="Rhea" id="RHEA-COMP:9625"/>
        <dbReference type="Rhea" id="RHEA-COMP:9626"/>
        <dbReference type="ChEBI" id="CHEBI:15378"/>
        <dbReference type="ChEBI" id="CHEBI:57783"/>
        <dbReference type="ChEBI" id="CHEBI:58349"/>
        <dbReference type="ChEBI" id="CHEBI:78450"/>
        <dbReference type="ChEBI" id="CHEBI:78451"/>
    </reaction>
    <physiologicalReaction direction="left-to-right" evidence="29">
        <dbReference type="Rhea" id="RHEA:41805"/>
    </physiologicalReaction>
</comment>
<evidence type="ECO:0000256" key="23">
    <source>
        <dbReference type="ARBA" id="ARBA00047440"/>
    </source>
</evidence>
<evidence type="ECO:0000256" key="19">
    <source>
        <dbReference type="ARBA" id="ARBA00023442"/>
    </source>
</evidence>
<proteinExistence type="predicted"/>
<dbReference type="Pfam" id="PF08659">
    <property type="entry name" value="KR"/>
    <property type="match status" value="1"/>
</dbReference>
<dbReference type="InterPro" id="IPR006162">
    <property type="entry name" value="Ppantetheine_attach_site"/>
</dbReference>
<comment type="catalytic activity">
    <reaction evidence="38">
        <text>holo-[ACP] + acetyl-CoA = acetyl-[ACP] + CoA</text>
        <dbReference type="Rhea" id="RHEA:41788"/>
        <dbReference type="Rhea" id="RHEA-COMP:9621"/>
        <dbReference type="Rhea" id="RHEA-COMP:9685"/>
        <dbReference type="ChEBI" id="CHEBI:57287"/>
        <dbReference type="ChEBI" id="CHEBI:57288"/>
        <dbReference type="ChEBI" id="CHEBI:64479"/>
        <dbReference type="ChEBI" id="CHEBI:78446"/>
        <dbReference type="EC" id="2.3.1.38"/>
    </reaction>
    <physiologicalReaction direction="left-to-right" evidence="38">
        <dbReference type="Rhea" id="RHEA:41789"/>
    </physiologicalReaction>
</comment>
<evidence type="ECO:0000256" key="16">
    <source>
        <dbReference type="ARBA" id="ARBA00023399"/>
    </source>
</evidence>
<dbReference type="CDD" id="cd08954">
    <property type="entry name" value="KR_1_FAS_SDR_x"/>
    <property type="match status" value="1"/>
</dbReference>
<comment type="function">
    <text evidence="19">Fatty acid synthetase is a multifunctional enzyme that catalyzes the de novo biosynthesis of long-chain saturated fatty acids starting from acetyl-CoA and malonyl-CoA in the presence of NADPH. This multifunctional protein contains 7 catalytic activities and a site for the binding of the prosthetic group 4'-phosphopantetheine of the acyl carrier protein ([ACP]) domain.</text>
</comment>
<evidence type="ECO:0000256" key="44">
    <source>
        <dbReference type="ARBA" id="ARBA00049263"/>
    </source>
</evidence>
<comment type="catalytic activity">
    <reaction evidence="25">
        <text>(2E)-butenoyl-[ACP] + NADPH + H(+) = butanoyl-[ACP] + NADP(+)</text>
        <dbReference type="Rhea" id="RHEA:41812"/>
        <dbReference type="Rhea" id="RHEA-COMP:9627"/>
        <dbReference type="Rhea" id="RHEA-COMP:9628"/>
        <dbReference type="ChEBI" id="CHEBI:15378"/>
        <dbReference type="ChEBI" id="CHEBI:57783"/>
        <dbReference type="ChEBI" id="CHEBI:58349"/>
        <dbReference type="ChEBI" id="CHEBI:78453"/>
        <dbReference type="ChEBI" id="CHEBI:78454"/>
    </reaction>
    <physiologicalReaction direction="left-to-right" evidence="25">
        <dbReference type="Rhea" id="RHEA:41813"/>
    </physiologicalReaction>
</comment>
<evidence type="ECO:0000256" key="50">
    <source>
        <dbReference type="PROSITE-ProRule" id="PRU01363"/>
    </source>
</evidence>
<feature type="domain" description="PKS/mFAS DH" evidence="53">
    <location>
        <begin position="749"/>
        <end position="1011"/>
    </location>
</feature>
<sequence length="2248" mass="251702">MDLNEIQEKEKFDVNFEYGRWLASPPAGEEVVISGMSGRFPKSDNIHEFRDNLFNKTDMIIPNEKRYKFDHPDLPKRNGLVSNLNKLDGGYFGLHYRQADNSDPGVRGLMETTIEAIMDAGINPSELKGSKTGVFVAYSYSDVENFAFVGASEAQKFTVTGYIKSMLAHRLSYYLKLKGPSFIIDTACSSSGNALHSAFKSIRSGECENAIVATCNFTIHPGGTIQFFRLGVLSPDGVPRVFDQGANGYVRSEACICILLQKSQNAKRIYAQIINTKANCDGFKKEGITYPSSQMQEELMTQMYKESNITPSELSYVEAHATGTQVGDPEEVNAIDKALAKKCGKQLLVGSVKSNIGHTEPASGLCAIVKVLIAMETGFIPPNINLKTIRKGLEGIEQNRMKVVTEATELLGHDAIVGVNNFGFGGSNCHLILQRFKKQKINGGLPKDDVPRLICVSGRTDAAVLKILDDVSNKSLDEEYVGLLHQLYKINTPSHLYRGYAVVSKRGVVSISSKLMPSRKPHLHVFFGQFVNNFRVLASYLMKFSIFKDIETKINQILMLNKVKTFKEILETKTKVEEDALGSICLQLMLVDIIKELELFPIGVSGDTSGKIVTAYYNNVVQLKDAVSAAIKFSKVNFDSNLNSQTLPSLVNSKDRELVKENCLTYENGHKLLKGTVILNISDLPLNGEDNLLVQNGGVNLLGLLGRLYTEGYLPQVHKLYPEVEFPVSRGTSMISPSIEWNHDKSWYIYKFSEFTTSSDRAERECIISFIFEEHQFMKGHEIDGRNLLPATEYLNLVWQTLAQNRKLLPSDIPVLFEDCKFMKAITLPKSGYVRLVITIQSGTGNFEVIEKDSLIVSGRIQLCPNASQQQTVLPSFNSFSDDKLEILEQDDIYREFYLRGYNYSGLFKSIKRCNADASIGLIKWEDNWCAFMDNMLQMKILQSDTRLLYVPIGIKKIIIDPLKHADIVNQQDLKECVLPVHVNKYCNLIRSGGIEIQGVQVKSIFKKKQRLEPVLEKNVFVPNNCSLELEEVVCVNTQIILENSLENNFKAVEIINEFTDPNAAHILSFVNKTLENLPVVTPDLTISSNTAINETPGIKFESVTLTPESNILLYIGSKILEHSNSLKQLFVPLNKNGFILTREDISFRLEKDIIEADVLTDYVTTNERIILLRKKVVENVKPKFVEVSSSSFDWLPEVQNALSLRTDVTVYATNRDPEGILGLVNCIRRETNGNLVKCYFMMDDAPKFDPQHSFYSKQLSKNLAVNIYKDKSWGTYRHLLLEETPKVNSEHSYAYFKSRGDISSFEWLEGPLSEEVPLKEGRILVSTCYSSVNFKDIMVASGRVNPEILQSHRLDQEFLIGFEFSGKDLSGRRIAGMTDTQGISSYVTFDSSLVWKIPDSWTLEDAATVPVVYSTVIYALLMVGDMKPGSSVLIHSATGGIGLAALNICLHYKCKIYVTVGTQEKRAYLRENYPQIPDHHIGNSRDTSFEQMVKRETRNKGVDFILNSLSEDKLQASVRCLGRGGKFMEIGKYDLANDSSLNLLLMEKEASYQGIFLDDVFRNCEEMKSKVVKRLVEGMEAGFVKPLPRIVFNADEVEKSYRYMMTGKHIGRILIKLRNEEEHSVSNSQKISKPRFHCDLRKTYVVIGGLGGVGLELSDWLILRGARKLVLASRSGIQSGYQQQRINIWTTYGVEVKISTKDVTTERGCEDLIKEANELGPVDAIFNLAVVLKDALFENQTQENFEASLAPKARATLYLDRVTRKLCPKLRYFVIFSSVSCGRGNSGQSNYGMANSVMERICENRKREGLPAVAIQWGAIGEVGLVAKMQKENKELVIGGTLQQKISSCLEVLDVLLKHNYPVVSSMVVAEKQDKSGIFSAVEAVAHVLGIKDMKTISQYTTFAELGMDSMMGTEIIQLLEKDFEIYVTSKDVRSLTFAKLAEMEAEKVNKSEEVVNKKIEEGKNLLIQYIPESESVQMPAVKLISQVDSEEEAPTALVLPGVEGVFKPLELLTNSLKAHVIGLQYSYNNPEDSVEEIAHNILPHIENYLSRKIPVYVIGYSFGCLVGLEIISLLEEKGYNGIMICIDGSPAYITSSLKKQFAHETDAQFQTAILSKISAVVIPLDIFSQYEETFLKCKNFDERIELSLTLLPPETSDKHKLEKQAGLALYTRCKAILNYSFKNKKIKSAVHLFKAKYPMVDEGGDYQLSNACDNLVQVTAIDGDHVTILNSPDLVKALSEIVGLKS</sequence>
<dbReference type="InterPro" id="IPR014031">
    <property type="entry name" value="Ketoacyl_synth_C"/>
</dbReference>
<comment type="catalytic activity">
    <reaction evidence="21">
        <text>hexanoyl-[ACP] + malonyl-[ACP] + H(+) = 3-oxooctanoyl-[ACP] + holo-[ACP] + CO2</text>
        <dbReference type="Rhea" id="RHEA:41836"/>
        <dbReference type="Rhea" id="RHEA-COMP:9623"/>
        <dbReference type="Rhea" id="RHEA-COMP:9632"/>
        <dbReference type="Rhea" id="RHEA-COMP:9633"/>
        <dbReference type="Rhea" id="RHEA-COMP:9685"/>
        <dbReference type="ChEBI" id="CHEBI:15378"/>
        <dbReference type="ChEBI" id="CHEBI:16526"/>
        <dbReference type="ChEBI" id="CHEBI:64479"/>
        <dbReference type="ChEBI" id="CHEBI:78449"/>
        <dbReference type="ChEBI" id="CHEBI:78459"/>
        <dbReference type="ChEBI" id="CHEBI:78460"/>
    </reaction>
    <physiologicalReaction direction="left-to-right" evidence="21">
        <dbReference type="Rhea" id="RHEA:41837"/>
    </physiologicalReaction>
</comment>
<comment type="catalytic activity">
    <reaction evidence="31">
        <text>hexadecanoyl-[ACP] + malonyl-[ACP] + H(+) = 3-oxooctadecanoyl-[ACP] + holo-[ACP] + CO2</text>
        <dbReference type="Rhea" id="RHEA:41916"/>
        <dbReference type="Rhea" id="RHEA-COMP:9623"/>
        <dbReference type="Rhea" id="RHEA-COMP:9652"/>
        <dbReference type="Rhea" id="RHEA-COMP:9653"/>
        <dbReference type="Rhea" id="RHEA-COMP:9685"/>
        <dbReference type="ChEBI" id="CHEBI:15378"/>
        <dbReference type="ChEBI" id="CHEBI:16526"/>
        <dbReference type="ChEBI" id="CHEBI:64479"/>
        <dbReference type="ChEBI" id="CHEBI:78449"/>
        <dbReference type="ChEBI" id="CHEBI:78483"/>
        <dbReference type="ChEBI" id="CHEBI:78487"/>
    </reaction>
    <physiologicalReaction direction="left-to-right" evidence="31">
        <dbReference type="Rhea" id="RHEA:41917"/>
    </physiologicalReaction>
</comment>
<evidence type="ECO:0000256" key="8">
    <source>
        <dbReference type="ARBA" id="ARBA00022990"/>
    </source>
</evidence>
<evidence type="ECO:0000259" key="52">
    <source>
        <dbReference type="PROSITE" id="PS52004"/>
    </source>
</evidence>
<dbReference type="Pfam" id="PF00550">
    <property type="entry name" value="PP-binding"/>
    <property type="match status" value="1"/>
</dbReference>
<evidence type="ECO:0000256" key="32">
    <source>
        <dbReference type="ARBA" id="ARBA00048281"/>
    </source>
</evidence>
<evidence type="ECO:0000256" key="35">
    <source>
        <dbReference type="ARBA" id="ARBA00048506"/>
    </source>
</evidence>
<comment type="catalytic activity">
    <reaction evidence="27">
        <text>(2E)-hexadecenoyl-[ACP] + NADPH + H(+) = hexadecanoyl-[ACP] + NADP(+)</text>
        <dbReference type="Rhea" id="RHEA:41912"/>
        <dbReference type="Rhea" id="RHEA-COMP:9651"/>
        <dbReference type="Rhea" id="RHEA-COMP:9652"/>
        <dbReference type="ChEBI" id="CHEBI:15378"/>
        <dbReference type="ChEBI" id="CHEBI:57783"/>
        <dbReference type="ChEBI" id="CHEBI:58349"/>
        <dbReference type="ChEBI" id="CHEBI:78481"/>
        <dbReference type="ChEBI" id="CHEBI:78483"/>
    </reaction>
    <physiologicalReaction direction="left-to-right" evidence="27">
        <dbReference type="Rhea" id="RHEA:41913"/>
    </physiologicalReaction>
</comment>
<dbReference type="InterPro" id="IPR014030">
    <property type="entry name" value="Ketoacyl_synth_N"/>
</dbReference>
<name>A0AA38IBE9_9CUCU</name>
<dbReference type="GO" id="GO:0004316">
    <property type="term" value="F:3-oxoacyl-[acyl-carrier-protein] reductase (NADPH) activity"/>
    <property type="evidence" value="ECO:0007669"/>
    <property type="project" value="UniProtKB-EC"/>
</dbReference>
<evidence type="ECO:0000256" key="31">
    <source>
        <dbReference type="ARBA" id="ARBA00048051"/>
    </source>
</evidence>
<dbReference type="InterPro" id="IPR049391">
    <property type="entry name" value="FAS_pseudo-KR"/>
</dbReference>
<dbReference type="Gene3D" id="3.40.50.720">
    <property type="entry name" value="NAD(P)-binding Rossmann-like Domain"/>
    <property type="match status" value="1"/>
</dbReference>
<dbReference type="InterPro" id="IPR013149">
    <property type="entry name" value="ADH-like_C"/>
</dbReference>
<keyword evidence="2" id="KW-0596">Phosphopantetheine</keyword>
<comment type="catalytic activity">
    <reaction evidence="10">
        <text>(3R)-hydroxyoctanoyl-[ACP] = (2E)-octenoyl-[ACP] + H2O</text>
        <dbReference type="Rhea" id="RHEA:41844"/>
        <dbReference type="Rhea" id="RHEA-COMP:9634"/>
        <dbReference type="Rhea" id="RHEA-COMP:9635"/>
        <dbReference type="ChEBI" id="CHEBI:15377"/>
        <dbReference type="ChEBI" id="CHEBI:78461"/>
        <dbReference type="ChEBI" id="CHEBI:78462"/>
    </reaction>
    <physiologicalReaction direction="left-to-right" evidence="10">
        <dbReference type="Rhea" id="RHEA:41845"/>
    </physiologicalReaction>
</comment>
<dbReference type="InterPro" id="IPR042104">
    <property type="entry name" value="PKS_dehydratase_sf"/>
</dbReference>
<evidence type="ECO:0000256" key="1">
    <source>
        <dbReference type="ARBA" id="ARBA00005189"/>
    </source>
</evidence>
<reference evidence="54" key="1">
    <citation type="journal article" date="2023" name="G3 (Bethesda)">
        <title>Whole genome assemblies of Zophobas morio and Tenebrio molitor.</title>
        <authorList>
            <person name="Kaur S."/>
            <person name="Stinson S.A."/>
            <person name="diCenzo G.C."/>
        </authorList>
    </citation>
    <scope>NUCLEOTIDE SEQUENCE</scope>
    <source>
        <strain evidence="54">QUZm001</strain>
    </source>
</reference>
<evidence type="ECO:0000256" key="10">
    <source>
        <dbReference type="ARBA" id="ARBA00023332"/>
    </source>
</evidence>
<keyword evidence="55" id="KW-1185">Reference proteome</keyword>
<evidence type="ECO:0000256" key="33">
    <source>
        <dbReference type="ARBA" id="ARBA00048289"/>
    </source>
</evidence>
<evidence type="ECO:0000313" key="54">
    <source>
        <dbReference type="EMBL" id="KAJ3652435.1"/>
    </source>
</evidence>
<evidence type="ECO:0000256" key="13">
    <source>
        <dbReference type="ARBA" id="ARBA00023388"/>
    </source>
</evidence>
<comment type="caution">
    <text evidence="54">The sequence shown here is derived from an EMBL/GenBank/DDBJ whole genome shotgun (WGS) entry which is preliminary data.</text>
</comment>
<evidence type="ECO:0000256" key="28">
    <source>
        <dbReference type="ARBA" id="ARBA00047897"/>
    </source>
</evidence>
<dbReference type="SUPFAM" id="SSF53901">
    <property type="entry name" value="Thiolase-like"/>
    <property type="match status" value="1"/>
</dbReference>
<dbReference type="SUPFAM" id="SSF47336">
    <property type="entry name" value="ACP-like"/>
    <property type="match status" value="1"/>
</dbReference>
<protein>
    <submittedName>
        <fullName evidence="54">Uncharacterized protein</fullName>
    </submittedName>
</protein>
<comment type="catalytic activity">
    <reaction evidence="12">
        <text>(3R)-hydroxyhexanoyl-[ACP] = (2E)-hexenoyl-[ACP] + H2O</text>
        <dbReference type="Rhea" id="RHEA:41828"/>
        <dbReference type="Rhea" id="RHEA-COMP:9630"/>
        <dbReference type="Rhea" id="RHEA-COMP:9631"/>
        <dbReference type="ChEBI" id="CHEBI:15377"/>
        <dbReference type="ChEBI" id="CHEBI:78457"/>
        <dbReference type="ChEBI" id="CHEBI:78458"/>
    </reaction>
    <physiologicalReaction direction="left-to-right" evidence="12">
        <dbReference type="Rhea" id="RHEA:41829"/>
    </physiologicalReaction>
</comment>
<keyword evidence="5" id="KW-0702">S-nitrosylation</keyword>
<evidence type="ECO:0000256" key="2">
    <source>
        <dbReference type="ARBA" id="ARBA00022450"/>
    </source>
</evidence>
<dbReference type="GO" id="GO:0004312">
    <property type="term" value="F:fatty acid synthase activity"/>
    <property type="evidence" value="ECO:0007669"/>
    <property type="project" value="TreeGrafter"/>
</dbReference>
<dbReference type="InterPro" id="IPR049900">
    <property type="entry name" value="PKS_mFAS_DH"/>
</dbReference>
<evidence type="ECO:0000256" key="46">
    <source>
        <dbReference type="ARBA" id="ARBA00049422"/>
    </source>
</evidence>
<dbReference type="PROSITE" id="PS52004">
    <property type="entry name" value="KS3_2"/>
    <property type="match status" value="1"/>
</dbReference>
<feature type="active site" description="Proton donor; for dehydratase activity" evidence="50">
    <location>
        <position position="934"/>
    </location>
</feature>
<keyword evidence="3" id="KW-0597">Phosphoprotein</keyword>
<dbReference type="InterPro" id="IPR020843">
    <property type="entry name" value="ER"/>
</dbReference>
<comment type="catalytic activity">
    <reaction evidence="28">
        <text>(2E)-hexenoyl-[ACP] + NADPH + H(+) = hexanoyl-[ACP] + NADP(+)</text>
        <dbReference type="Rhea" id="RHEA:41832"/>
        <dbReference type="Rhea" id="RHEA-COMP:9631"/>
        <dbReference type="Rhea" id="RHEA-COMP:9632"/>
        <dbReference type="ChEBI" id="CHEBI:15378"/>
        <dbReference type="ChEBI" id="CHEBI:57783"/>
        <dbReference type="ChEBI" id="CHEBI:58349"/>
        <dbReference type="ChEBI" id="CHEBI:78458"/>
        <dbReference type="ChEBI" id="CHEBI:78459"/>
    </reaction>
    <physiologicalReaction direction="left-to-right" evidence="28">
        <dbReference type="Rhea" id="RHEA:41833"/>
    </physiologicalReaction>
</comment>
<comment type="catalytic activity">
    <reaction evidence="41">
        <text>(2E)-octadecenoyl-[ACP] + NADPH + H(+) = octadecanoyl-[ACP] + NADP(+)</text>
        <dbReference type="Rhea" id="RHEA:41928"/>
        <dbReference type="Rhea" id="RHEA-COMP:9655"/>
        <dbReference type="Rhea" id="RHEA-COMP:9656"/>
        <dbReference type="ChEBI" id="CHEBI:15378"/>
        <dbReference type="ChEBI" id="CHEBI:57783"/>
        <dbReference type="ChEBI" id="CHEBI:58349"/>
        <dbReference type="ChEBI" id="CHEBI:78489"/>
        <dbReference type="ChEBI" id="CHEBI:78495"/>
    </reaction>
    <physiologicalReaction direction="left-to-right" evidence="41">
        <dbReference type="Rhea" id="RHEA:41929"/>
    </physiologicalReaction>
</comment>
<dbReference type="Pfam" id="PF16197">
    <property type="entry name" value="KAsynt_C_assoc"/>
    <property type="match status" value="1"/>
</dbReference>
<dbReference type="Proteomes" id="UP001168821">
    <property type="component" value="Unassembled WGS sequence"/>
</dbReference>
<dbReference type="InterPro" id="IPR009081">
    <property type="entry name" value="PP-bd_ACP"/>
</dbReference>
<comment type="catalytic activity">
    <reaction evidence="39">
        <text>hexadecanoyl-[ACP] + H2O = hexadecanoate + holo-[ACP] + H(+)</text>
        <dbReference type="Rhea" id="RHEA:41932"/>
        <dbReference type="Rhea" id="RHEA-COMP:9652"/>
        <dbReference type="Rhea" id="RHEA-COMP:9685"/>
        <dbReference type="ChEBI" id="CHEBI:7896"/>
        <dbReference type="ChEBI" id="CHEBI:15377"/>
        <dbReference type="ChEBI" id="CHEBI:15378"/>
        <dbReference type="ChEBI" id="CHEBI:64479"/>
        <dbReference type="ChEBI" id="CHEBI:78483"/>
        <dbReference type="EC" id="3.1.2.14"/>
    </reaction>
    <physiologicalReaction direction="left-to-right" evidence="39">
        <dbReference type="Rhea" id="RHEA:41933"/>
    </physiologicalReaction>
</comment>
<evidence type="ECO:0000256" key="45">
    <source>
        <dbReference type="ARBA" id="ARBA00049414"/>
    </source>
</evidence>
<comment type="catalytic activity">
    <reaction evidence="11">
        <text>(3R)-hydroxydodecanoyl-[ACP] = (2E)-dodecenoyl-[ACP] + H2O</text>
        <dbReference type="Rhea" id="RHEA:41876"/>
        <dbReference type="Rhea" id="RHEA-COMP:9642"/>
        <dbReference type="Rhea" id="RHEA-COMP:9643"/>
        <dbReference type="ChEBI" id="CHEBI:15377"/>
        <dbReference type="ChEBI" id="CHEBI:78470"/>
        <dbReference type="ChEBI" id="CHEBI:78472"/>
    </reaction>
    <physiologicalReaction direction="left-to-right" evidence="11">
        <dbReference type="Rhea" id="RHEA:41877"/>
    </physiologicalReaction>
</comment>
<keyword evidence="4" id="KW-0808">Transferase</keyword>
<keyword evidence="6" id="KW-0521">NADP</keyword>
<dbReference type="GO" id="GO:0004313">
    <property type="term" value="F:[acyl-carrier-protein] S-acetyltransferase activity"/>
    <property type="evidence" value="ECO:0007669"/>
    <property type="project" value="UniProtKB-EC"/>
</dbReference>
<dbReference type="InterPro" id="IPR032821">
    <property type="entry name" value="PKS_assoc"/>
</dbReference>
<dbReference type="PROSITE" id="PS00606">
    <property type="entry name" value="KS3_1"/>
    <property type="match status" value="1"/>
</dbReference>
<feature type="region of interest" description="C-terminal hotdog fold" evidence="50">
    <location>
        <begin position="885"/>
        <end position="1011"/>
    </location>
</feature>
<dbReference type="PROSITE" id="PS52019">
    <property type="entry name" value="PKS_MFAS_DH"/>
    <property type="match status" value="1"/>
</dbReference>
<evidence type="ECO:0000256" key="3">
    <source>
        <dbReference type="ARBA" id="ARBA00022553"/>
    </source>
</evidence>
<evidence type="ECO:0000256" key="5">
    <source>
        <dbReference type="ARBA" id="ARBA00022799"/>
    </source>
</evidence>
<evidence type="ECO:0000256" key="41">
    <source>
        <dbReference type="ARBA" id="ARBA00049019"/>
    </source>
</evidence>
<dbReference type="InterPro" id="IPR001227">
    <property type="entry name" value="Ac_transferase_dom_sf"/>
</dbReference>
<dbReference type="InterPro" id="IPR020841">
    <property type="entry name" value="PKS_Beta-ketoAc_synthase_dom"/>
</dbReference>
<dbReference type="Pfam" id="PF02801">
    <property type="entry name" value="Ketoacyl-synt_C"/>
    <property type="match status" value="1"/>
</dbReference>
<dbReference type="InterPro" id="IPR057326">
    <property type="entry name" value="KR_dom"/>
</dbReference>
<comment type="catalytic activity">
    <reaction evidence="20">
        <text>3-oxooctadecanoyl-[ACP] + NADPH + H(+) = (3R)-hydroxyoctadecanoyl-[ACP] + NADP(+)</text>
        <dbReference type="Rhea" id="RHEA:41920"/>
        <dbReference type="Rhea" id="RHEA-COMP:9653"/>
        <dbReference type="Rhea" id="RHEA-COMP:9654"/>
        <dbReference type="ChEBI" id="CHEBI:15378"/>
        <dbReference type="ChEBI" id="CHEBI:57783"/>
        <dbReference type="ChEBI" id="CHEBI:58349"/>
        <dbReference type="ChEBI" id="CHEBI:78487"/>
        <dbReference type="ChEBI" id="CHEBI:78488"/>
    </reaction>
    <physiologicalReaction direction="left-to-right" evidence="20">
        <dbReference type="Rhea" id="RHEA:41921"/>
    </physiologicalReaction>
</comment>
<dbReference type="SMART" id="SM00829">
    <property type="entry name" value="PKS_ER"/>
    <property type="match status" value="1"/>
</dbReference>
<comment type="catalytic activity">
    <reaction evidence="43">
        <text>(2E)-tetradecenoyl-[ACP] + NADPH + H(+) = tetradecanoyl-[ACP] + NADP(+)</text>
        <dbReference type="Rhea" id="RHEA:41896"/>
        <dbReference type="Rhea" id="RHEA-COMP:9647"/>
        <dbReference type="Rhea" id="RHEA-COMP:9648"/>
        <dbReference type="ChEBI" id="CHEBI:15378"/>
        <dbReference type="ChEBI" id="CHEBI:57783"/>
        <dbReference type="ChEBI" id="CHEBI:58349"/>
        <dbReference type="ChEBI" id="CHEBI:78475"/>
        <dbReference type="ChEBI" id="CHEBI:78477"/>
    </reaction>
    <physiologicalReaction direction="left-to-right" evidence="43">
        <dbReference type="Rhea" id="RHEA:41897"/>
    </physiologicalReaction>
</comment>
<evidence type="ECO:0000256" key="15">
    <source>
        <dbReference type="ARBA" id="ARBA00023398"/>
    </source>
</evidence>
<accession>A0AA38IBE9</accession>
<keyword evidence="8" id="KW-0007">Acetylation</keyword>
<dbReference type="Pfam" id="PF00975">
    <property type="entry name" value="Thioesterase"/>
    <property type="match status" value="1"/>
</dbReference>
<gene>
    <name evidence="54" type="ORF">Zmor_018399</name>
</gene>
<dbReference type="Gene3D" id="3.40.50.1820">
    <property type="entry name" value="alpha/beta hydrolase"/>
    <property type="match status" value="1"/>
</dbReference>
<dbReference type="InterPro" id="IPR029058">
    <property type="entry name" value="AB_hydrolase_fold"/>
</dbReference>
<dbReference type="SMART" id="SM00825">
    <property type="entry name" value="PKS_KS"/>
    <property type="match status" value="1"/>
</dbReference>
<evidence type="ECO:0000256" key="6">
    <source>
        <dbReference type="ARBA" id="ARBA00022857"/>
    </source>
</evidence>
<comment type="catalytic activity">
    <reaction evidence="16">
        <text>(3R)-hydroxyoctadecanoyl-[ACP] = (2E)-octadecenoyl-[ACP] + H2O</text>
        <dbReference type="Rhea" id="RHEA:41924"/>
        <dbReference type="Rhea" id="RHEA-COMP:9654"/>
        <dbReference type="Rhea" id="RHEA-COMP:9655"/>
        <dbReference type="ChEBI" id="CHEBI:15377"/>
        <dbReference type="ChEBI" id="CHEBI:78488"/>
        <dbReference type="ChEBI" id="CHEBI:78489"/>
    </reaction>
    <physiologicalReaction direction="left-to-right" evidence="16">
        <dbReference type="Rhea" id="RHEA:41925"/>
    </physiologicalReaction>
</comment>
<dbReference type="GO" id="GO:0019171">
    <property type="term" value="F:(3R)-hydroxyacyl-[acyl-carrier-protein] dehydratase activity"/>
    <property type="evidence" value="ECO:0007669"/>
    <property type="project" value="UniProtKB-EC"/>
</dbReference>
<dbReference type="InterPro" id="IPR050091">
    <property type="entry name" value="PKS_NRPS_Biosynth_Enz"/>
</dbReference>
<evidence type="ECO:0000259" key="51">
    <source>
        <dbReference type="PROSITE" id="PS50075"/>
    </source>
</evidence>
<comment type="catalytic activity">
    <reaction evidence="49">
        <text>octanoyl-[ACP] + malonyl-[ACP] + H(+) = 3-oxodecanoyl-[ACP] + holo-[ACP] + CO2</text>
        <dbReference type="Rhea" id="RHEA:41852"/>
        <dbReference type="Rhea" id="RHEA-COMP:9623"/>
        <dbReference type="Rhea" id="RHEA-COMP:9636"/>
        <dbReference type="Rhea" id="RHEA-COMP:9637"/>
        <dbReference type="Rhea" id="RHEA-COMP:9685"/>
        <dbReference type="ChEBI" id="CHEBI:15378"/>
        <dbReference type="ChEBI" id="CHEBI:16526"/>
        <dbReference type="ChEBI" id="CHEBI:64479"/>
        <dbReference type="ChEBI" id="CHEBI:78449"/>
        <dbReference type="ChEBI" id="CHEBI:78463"/>
        <dbReference type="ChEBI" id="CHEBI:78464"/>
    </reaction>
    <physiologicalReaction direction="left-to-right" evidence="49">
        <dbReference type="Rhea" id="RHEA:41853"/>
    </physiologicalReaction>
</comment>
<evidence type="ECO:0000256" key="43">
    <source>
        <dbReference type="ARBA" id="ARBA00049171"/>
    </source>
</evidence>
<dbReference type="InterPro" id="IPR036291">
    <property type="entry name" value="NAD(P)-bd_dom_sf"/>
</dbReference>
<comment type="catalytic activity">
    <reaction evidence="22">
        <text>a (3R)-hydroxyacyl-[ACP] + NADP(+) = a 3-oxoacyl-[ACP] + NADPH + H(+)</text>
        <dbReference type="Rhea" id="RHEA:17397"/>
        <dbReference type="Rhea" id="RHEA-COMP:9916"/>
        <dbReference type="Rhea" id="RHEA-COMP:9945"/>
        <dbReference type="ChEBI" id="CHEBI:15378"/>
        <dbReference type="ChEBI" id="CHEBI:57783"/>
        <dbReference type="ChEBI" id="CHEBI:58349"/>
        <dbReference type="ChEBI" id="CHEBI:78776"/>
        <dbReference type="ChEBI" id="CHEBI:78827"/>
        <dbReference type="EC" id="1.1.1.100"/>
    </reaction>
    <physiologicalReaction direction="right-to-left" evidence="22">
        <dbReference type="Rhea" id="RHEA:17399"/>
    </physiologicalReaction>
</comment>
<dbReference type="GO" id="GO:0141148">
    <property type="term" value="F:enoyl-[acyl-carrier-protein] reductase (NADPH) activity"/>
    <property type="evidence" value="ECO:0007669"/>
    <property type="project" value="UniProtKB-EC"/>
</dbReference>
<comment type="catalytic activity">
    <reaction evidence="23">
        <text>3-oxodecanoyl-[ACP] + NADPH + H(+) = (3R)-hydroxydecanoyl-[ACP] + NADP(+)</text>
        <dbReference type="Rhea" id="RHEA:41856"/>
        <dbReference type="Rhea" id="RHEA-COMP:9637"/>
        <dbReference type="Rhea" id="RHEA-COMP:9638"/>
        <dbReference type="ChEBI" id="CHEBI:15378"/>
        <dbReference type="ChEBI" id="CHEBI:57783"/>
        <dbReference type="ChEBI" id="CHEBI:58349"/>
        <dbReference type="ChEBI" id="CHEBI:78464"/>
        <dbReference type="ChEBI" id="CHEBI:78466"/>
    </reaction>
    <physiologicalReaction direction="left-to-right" evidence="23">
        <dbReference type="Rhea" id="RHEA:41857"/>
    </physiologicalReaction>
</comment>
<evidence type="ECO:0000256" key="12">
    <source>
        <dbReference type="ARBA" id="ARBA00023373"/>
    </source>
</evidence>
<evidence type="ECO:0000256" key="24">
    <source>
        <dbReference type="ARBA" id="ARBA00047451"/>
    </source>
</evidence>
<evidence type="ECO:0000256" key="17">
    <source>
        <dbReference type="ARBA" id="ARBA00023401"/>
    </source>
</evidence>
<dbReference type="InterPro" id="IPR018201">
    <property type="entry name" value="Ketoacyl_synth_AS"/>
</dbReference>
<organism evidence="54 55">
    <name type="scientific">Zophobas morio</name>
    <dbReference type="NCBI Taxonomy" id="2755281"/>
    <lineage>
        <taxon>Eukaryota</taxon>
        <taxon>Metazoa</taxon>
        <taxon>Ecdysozoa</taxon>
        <taxon>Arthropoda</taxon>
        <taxon>Hexapoda</taxon>
        <taxon>Insecta</taxon>
        <taxon>Pterygota</taxon>
        <taxon>Neoptera</taxon>
        <taxon>Endopterygota</taxon>
        <taxon>Coleoptera</taxon>
        <taxon>Polyphaga</taxon>
        <taxon>Cucujiformia</taxon>
        <taxon>Tenebrionidae</taxon>
        <taxon>Zophobas</taxon>
    </lineage>
</organism>
<comment type="catalytic activity">
    <reaction evidence="13">
        <text>(3R)-hydroxydecanoyl-[ACP] = (2E)-decenoyl-[ACP] + H2O</text>
        <dbReference type="Rhea" id="RHEA:41860"/>
        <dbReference type="Rhea" id="RHEA-COMP:9638"/>
        <dbReference type="Rhea" id="RHEA-COMP:9639"/>
        <dbReference type="ChEBI" id="CHEBI:15377"/>
        <dbReference type="ChEBI" id="CHEBI:78466"/>
        <dbReference type="ChEBI" id="CHEBI:78467"/>
    </reaction>
    <physiologicalReaction direction="left-to-right" evidence="13">
        <dbReference type="Rhea" id="RHEA:41861"/>
    </physiologicalReaction>
</comment>
<evidence type="ECO:0000256" key="29">
    <source>
        <dbReference type="ARBA" id="ARBA00047953"/>
    </source>
</evidence>
<comment type="catalytic activity">
    <reaction evidence="36">
        <text>3-oxohexanoyl-[ACP] + NADPH + H(+) = (3R)-hydroxyhexanoyl-[ACP] + NADP(+)</text>
        <dbReference type="Rhea" id="RHEA:41824"/>
        <dbReference type="Rhea" id="RHEA-COMP:9629"/>
        <dbReference type="Rhea" id="RHEA-COMP:9630"/>
        <dbReference type="ChEBI" id="CHEBI:15378"/>
        <dbReference type="ChEBI" id="CHEBI:57783"/>
        <dbReference type="ChEBI" id="CHEBI:58349"/>
        <dbReference type="ChEBI" id="CHEBI:78456"/>
        <dbReference type="ChEBI" id="CHEBI:78457"/>
    </reaction>
    <physiologicalReaction direction="left-to-right" evidence="36">
        <dbReference type="Rhea" id="RHEA:41825"/>
    </physiologicalReaction>
</comment>
<dbReference type="Pfam" id="PF00109">
    <property type="entry name" value="ketoacyl-synt"/>
    <property type="match status" value="1"/>
</dbReference>
<feature type="domain" description="Carrier" evidence="51">
    <location>
        <begin position="1873"/>
        <end position="1953"/>
    </location>
</feature>
<dbReference type="InterPro" id="IPR016039">
    <property type="entry name" value="Thiolase-like"/>
</dbReference>
<evidence type="ECO:0000256" key="40">
    <source>
        <dbReference type="ARBA" id="ARBA00048935"/>
    </source>
</evidence>
<comment type="catalytic activity">
    <reaction evidence="24">
        <text>tetradecanoyl-[ACP] + malonyl-[ACP] + H(+) = 3-oxohexadecanoyl-[ACP] + holo-[ACP] + CO2</text>
        <dbReference type="Rhea" id="RHEA:41900"/>
        <dbReference type="Rhea" id="RHEA-COMP:9623"/>
        <dbReference type="Rhea" id="RHEA-COMP:9648"/>
        <dbReference type="Rhea" id="RHEA-COMP:9649"/>
        <dbReference type="Rhea" id="RHEA-COMP:9685"/>
        <dbReference type="ChEBI" id="CHEBI:15378"/>
        <dbReference type="ChEBI" id="CHEBI:16526"/>
        <dbReference type="ChEBI" id="CHEBI:64479"/>
        <dbReference type="ChEBI" id="CHEBI:78449"/>
        <dbReference type="ChEBI" id="CHEBI:78477"/>
        <dbReference type="ChEBI" id="CHEBI:78478"/>
    </reaction>
    <physiologicalReaction direction="left-to-right" evidence="24">
        <dbReference type="Rhea" id="RHEA:41901"/>
    </physiologicalReaction>
</comment>
<comment type="catalytic activity">
    <reaction evidence="40">
        <text>3-oxotetradecanoyl-[ACP] + NADPH + H(+) = (3R)-hydroxytetradecanoyl-[ACP] + NADP(+)</text>
        <dbReference type="Rhea" id="RHEA:41888"/>
        <dbReference type="Rhea" id="RHEA-COMP:9645"/>
        <dbReference type="Rhea" id="RHEA-COMP:9646"/>
        <dbReference type="ChEBI" id="CHEBI:15378"/>
        <dbReference type="ChEBI" id="CHEBI:57783"/>
        <dbReference type="ChEBI" id="CHEBI:58349"/>
        <dbReference type="ChEBI" id="CHEBI:78473"/>
        <dbReference type="ChEBI" id="CHEBI:78474"/>
    </reaction>
    <physiologicalReaction direction="left-to-right" evidence="40">
        <dbReference type="Rhea" id="RHEA:41889"/>
    </physiologicalReaction>
</comment>
<comment type="catalytic activity">
    <reaction evidence="17">
        <text>(3R)-hydroxyhexadecanoyl-[ACP] = (2E)-hexadecenoyl-[ACP] + H2O</text>
        <dbReference type="Rhea" id="RHEA:41908"/>
        <dbReference type="Rhea" id="RHEA-COMP:9650"/>
        <dbReference type="Rhea" id="RHEA-COMP:9651"/>
        <dbReference type="ChEBI" id="CHEBI:15377"/>
        <dbReference type="ChEBI" id="CHEBI:78480"/>
        <dbReference type="ChEBI" id="CHEBI:78481"/>
    </reaction>
    <physiologicalReaction direction="left-to-right" evidence="17">
        <dbReference type="Rhea" id="RHEA:41909"/>
    </physiologicalReaction>
</comment>
<comment type="catalytic activity">
    <reaction evidence="30">
        <text>acetyl-[ACP] + malonyl-[ACP] + H(+) = 3-oxobutanoyl-[ACP] + holo-[ACP] + CO2</text>
        <dbReference type="Rhea" id="RHEA:41800"/>
        <dbReference type="Rhea" id="RHEA-COMP:9621"/>
        <dbReference type="Rhea" id="RHEA-COMP:9623"/>
        <dbReference type="Rhea" id="RHEA-COMP:9625"/>
        <dbReference type="Rhea" id="RHEA-COMP:9685"/>
        <dbReference type="ChEBI" id="CHEBI:15378"/>
        <dbReference type="ChEBI" id="CHEBI:16526"/>
        <dbReference type="ChEBI" id="CHEBI:64479"/>
        <dbReference type="ChEBI" id="CHEBI:78446"/>
        <dbReference type="ChEBI" id="CHEBI:78449"/>
        <dbReference type="ChEBI" id="CHEBI:78450"/>
    </reaction>
    <physiologicalReaction direction="left-to-right" evidence="30">
        <dbReference type="Rhea" id="RHEA:41801"/>
    </physiologicalReaction>
</comment>
<evidence type="ECO:0000256" key="14">
    <source>
        <dbReference type="ARBA" id="ARBA00023394"/>
    </source>
</evidence>
<comment type="pathway">
    <text evidence="1">Lipid metabolism.</text>
</comment>